<protein>
    <recommendedName>
        <fullName evidence="3">SET domain-containing protein</fullName>
    </recommendedName>
</protein>
<organism evidence="1 2">
    <name type="scientific">Megaselia scalaris</name>
    <name type="common">Humpbacked fly</name>
    <name type="synonym">Phora scalaris</name>
    <dbReference type="NCBI Taxonomy" id="36166"/>
    <lineage>
        <taxon>Eukaryota</taxon>
        <taxon>Metazoa</taxon>
        <taxon>Ecdysozoa</taxon>
        <taxon>Arthropoda</taxon>
        <taxon>Hexapoda</taxon>
        <taxon>Insecta</taxon>
        <taxon>Pterygota</taxon>
        <taxon>Neoptera</taxon>
        <taxon>Endopterygota</taxon>
        <taxon>Diptera</taxon>
        <taxon>Brachycera</taxon>
        <taxon>Muscomorpha</taxon>
        <taxon>Platypezoidea</taxon>
        <taxon>Phoridae</taxon>
        <taxon>Megaseliini</taxon>
        <taxon>Megaselia</taxon>
    </lineage>
</organism>
<reference evidence="1" key="2">
    <citation type="submission" date="2015-06" db="UniProtKB">
        <authorList>
            <consortium name="EnsemblMetazoa"/>
        </authorList>
    </citation>
    <scope>IDENTIFICATION</scope>
</reference>
<dbReference type="HOGENOM" id="CLU_1932818_0_0_1"/>
<accession>T1GYM9</accession>
<proteinExistence type="predicted"/>
<dbReference type="PANTHER" id="PTHR46455:SF6">
    <property type="entry name" value="RE22408P-RELATED"/>
    <property type="match status" value="1"/>
</dbReference>
<keyword evidence="2" id="KW-1185">Reference proteome</keyword>
<name>T1GYM9_MEGSC</name>
<evidence type="ECO:0000313" key="1">
    <source>
        <dbReference type="EnsemblMetazoa" id="MESCA008963-PA"/>
    </source>
</evidence>
<evidence type="ECO:0008006" key="3">
    <source>
        <dbReference type="Google" id="ProtNLM"/>
    </source>
</evidence>
<evidence type="ECO:0000313" key="2">
    <source>
        <dbReference type="Proteomes" id="UP000015102"/>
    </source>
</evidence>
<reference evidence="2" key="1">
    <citation type="submission" date="2013-02" db="EMBL/GenBank/DDBJ databases">
        <authorList>
            <person name="Hughes D."/>
        </authorList>
    </citation>
    <scope>NUCLEOTIDE SEQUENCE</scope>
    <source>
        <strain>Durham</strain>
        <strain evidence="2">NC isolate 2 -- Noor lab</strain>
    </source>
</reference>
<dbReference type="PANTHER" id="PTHR46455">
    <property type="entry name" value="SET AND MYND DOMAIN CONTAINING, ARTHROPOD-SPECIFIC, MEMBER 4, ISOFORM A"/>
    <property type="match status" value="1"/>
</dbReference>
<dbReference type="STRING" id="36166.T1GYM9"/>
<sequence length="131" mass="14941">EKGERNSVIAVENIDAGEEILLENPVLVTPNWDSEIRCSNCFRESNIVCKKCDVFPMCAACENHDHFDCDFFQKAVGFSKNLLIENFSVFGPLKCLLLLENPEESSTASEILKLPSFLTERRNSDIWKEHE</sequence>
<dbReference type="Proteomes" id="UP000015102">
    <property type="component" value="Unassembled WGS sequence"/>
</dbReference>
<dbReference type="InterPro" id="IPR053010">
    <property type="entry name" value="SET_SmydA-8"/>
</dbReference>
<dbReference type="EnsemblMetazoa" id="MESCA008963-RA">
    <property type="protein sequence ID" value="MESCA008963-PA"/>
    <property type="gene ID" value="MESCA008963"/>
</dbReference>
<dbReference type="AlphaFoldDB" id="T1GYM9"/>
<dbReference type="EMBL" id="CAQQ02147648">
    <property type="status" value="NOT_ANNOTATED_CDS"/>
    <property type="molecule type" value="Genomic_DNA"/>
</dbReference>